<dbReference type="GO" id="GO:0006265">
    <property type="term" value="P:DNA topological change"/>
    <property type="evidence" value="ECO:0007669"/>
    <property type="project" value="UniProtKB-UniRule"/>
</dbReference>
<dbReference type="InterPro" id="IPR013760">
    <property type="entry name" value="Topo_IIA-like_dom_sf"/>
</dbReference>
<evidence type="ECO:0000313" key="11">
    <source>
        <dbReference type="EMBL" id="QDO98598.1"/>
    </source>
</evidence>
<evidence type="ECO:0000256" key="8">
    <source>
        <dbReference type="PROSITE-ProRule" id="PRU01384"/>
    </source>
</evidence>
<keyword evidence="4 7" id="KW-0238">DNA-binding</keyword>
<evidence type="ECO:0000256" key="9">
    <source>
        <dbReference type="SAM" id="Coils"/>
    </source>
</evidence>
<dbReference type="GO" id="GO:0003918">
    <property type="term" value="F:DNA topoisomerase type II (double strand cut, ATP-hydrolyzing) activity"/>
    <property type="evidence" value="ECO:0007669"/>
    <property type="project" value="UniProtKB-UniRule"/>
</dbReference>
<dbReference type="GO" id="GO:0007059">
    <property type="term" value="P:chromosome segregation"/>
    <property type="evidence" value="ECO:0007669"/>
    <property type="project" value="UniProtKB-UniRule"/>
</dbReference>
<dbReference type="InterPro" id="IPR006691">
    <property type="entry name" value="GyrA/parC_rep"/>
</dbReference>
<evidence type="ECO:0000256" key="3">
    <source>
        <dbReference type="ARBA" id="ARBA00023029"/>
    </source>
</evidence>
<comment type="function">
    <text evidence="7">Topoisomerase IV is essential for chromosome segregation. It relaxes supercoiled DNA. Performs the decatenation events required during the replication of a circular DNA molecule.</text>
</comment>
<dbReference type="CDD" id="cd00187">
    <property type="entry name" value="TOP4c"/>
    <property type="match status" value="1"/>
</dbReference>
<gene>
    <name evidence="7 11" type="primary">parC</name>
    <name evidence="11" type="ORF">FNB15_15505</name>
</gene>
<dbReference type="Gene3D" id="3.90.199.10">
    <property type="entry name" value="Topoisomerase II, domain 5"/>
    <property type="match status" value="1"/>
</dbReference>
<proteinExistence type="inferred from homology"/>
<dbReference type="PROSITE" id="PS52040">
    <property type="entry name" value="TOPO_IIA"/>
    <property type="match status" value="1"/>
</dbReference>
<dbReference type="PANTHER" id="PTHR43493">
    <property type="entry name" value="DNA GYRASE/TOPOISOMERASE SUBUNIT A"/>
    <property type="match status" value="1"/>
</dbReference>
<feature type="coiled-coil region" evidence="9">
    <location>
        <begin position="441"/>
        <end position="468"/>
    </location>
</feature>
<accession>A0A516H494</accession>
<dbReference type="Proteomes" id="UP000317496">
    <property type="component" value="Chromosome"/>
</dbReference>
<keyword evidence="12" id="KW-1185">Reference proteome</keyword>
<evidence type="ECO:0000256" key="2">
    <source>
        <dbReference type="ARBA" id="ARBA00022475"/>
    </source>
</evidence>
<feature type="active site" description="O-(5'-phospho-DNA)-tyrosine intermediate" evidence="7 8">
    <location>
        <position position="128"/>
    </location>
</feature>
<comment type="catalytic activity">
    <reaction evidence="1 7 8">
        <text>ATP-dependent breakage, passage and rejoining of double-stranded DNA.</text>
        <dbReference type="EC" id="5.6.2.2"/>
    </reaction>
</comment>
<keyword evidence="6 7" id="KW-0413">Isomerase</keyword>
<evidence type="ECO:0000256" key="5">
    <source>
        <dbReference type="ARBA" id="ARBA00023136"/>
    </source>
</evidence>
<feature type="site" description="Interaction with DNA" evidence="7">
    <location>
        <position position="86"/>
    </location>
</feature>
<dbReference type="AlphaFoldDB" id="A0A516H494"/>
<dbReference type="KEGG" id="fer:FNB15_15505"/>
<dbReference type="SUPFAM" id="SSF101904">
    <property type="entry name" value="GyrA/ParC C-terminal domain-like"/>
    <property type="match status" value="1"/>
</dbReference>
<dbReference type="GO" id="GO:0003677">
    <property type="term" value="F:DNA binding"/>
    <property type="evidence" value="ECO:0007669"/>
    <property type="project" value="UniProtKB-UniRule"/>
</dbReference>
<dbReference type="Gene3D" id="2.120.10.90">
    <property type="entry name" value="DNA gyrase/topoisomerase IV, subunit A, C-terminal"/>
    <property type="match status" value="1"/>
</dbReference>
<evidence type="ECO:0000256" key="6">
    <source>
        <dbReference type="ARBA" id="ARBA00023235"/>
    </source>
</evidence>
<keyword evidence="5 7" id="KW-0472">Membrane</keyword>
<feature type="domain" description="Topo IIA-type catalytic" evidence="10">
    <location>
        <begin position="40"/>
        <end position="506"/>
    </location>
</feature>
<dbReference type="InterPro" id="IPR005742">
    <property type="entry name" value="TopoIV_A_Gneg"/>
</dbReference>
<evidence type="ECO:0000256" key="4">
    <source>
        <dbReference type="ARBA" id="ARBA00023125"/>
    </source>
</evidence>
<dbReference type="GO" id="GO:0009330">
    <property type="term" value="C:DNA topoisomerase type II (double strand cut, ATP-hydrolyzing) complex"/>
    <property type="evidence" value="ECO:0007669"/>
    <property type="project" value="UniProtKB-ARBA"/>
</dbReference>
<dbReference type="SMART" id="SM00434">
    <property type="entry name" value="TOP4c"/>
    <property type="match status" value="1"/>
</dbReference>
<keyword evidence="3 7" id="KW-0799">Topoisomerase</keyword>
<sequence>MSKHLPPKDVPEDIRNVPLPDALSERYLAYALSTITSRSLPDARDGLKPVQRRVLFAMRLLKLDPASGYKKCARVVGDVIGKYHPHGDQSVYDALVRLAQDFAQRYPLVDGQGNFGNIDGDNAAAMRYTEARLTEISNVLLANLDDDTVDFRPNYDGENDEPVVLPSGLPNLLANGATGIAVGMATSIPPHNLPELCDALLHLIKHKNASIEKLVEYVQGPDFPTGGILVEPLSARIEAYKTGRGSFRHRAVWQQEELPRGMWQIVVTEVPYHVQKSRLVERIAELITDRKAPLLDDVRDESTEDVRLVLIPKNKTVDPAVLMESLFRTTDLETRFPLNLNVLDGGKLPKVMNLREALQAYLDHRHDVLERKSRYRQGKIEHRLEVLDGYLIAYLNLDELIEIIRREDEPKPAMIKRFKLSDVQAEAILNMRLRSLRKLEEMELRGEHKELSKELAGLKQLLASDELRWQAIAGEIQELKKQFGPKSALGKRRTRIGDAPVISEEAFEVLVEREPITVICSAKGWIRAIKGHVADDGTASFKEGDKGRFWLHAETTDKLLLFGTNGRAYTINCDKLPRGRGHGEPVRLMIDLGNDQDIVTLMKYQGERKFMVASSDGRGFVCPEIEMLAATRTGKQILNVQAPAEACVMTQVEGDTVAVIGDNRKLLLFPLSELPEMTKGRGITLQKYKDGGLADARTFTLKQGLSWIDSSGRTKTETDIKDYRGERAQAGRIVFRGFNKNNRFS</sequence>
<dbReference type="PANTHER" id="PTHR43493:SF1">
    <property type="entry name" value="DNA TOPOISOMERASE 4 SUBUNIT A"/>
    <property type="match status" value="1"/>
</dbReference>
<dbReference type="InterPro" id="IPR035516">
    <property type="entry name" value="Gyrase/topoIV_suA_C"/>
</dbReference>
<feature type="site" description="Transition state stabilizer" evidence="7">
    <location>
        <position position="127"/>
    </location>
</feature>
<dbReference type="GO" id="GO:0005524">
    <property type="term" value="F:ATP binding"/>
    <property type="evidence" value="ECO:0007669"/>
    <property type="project" value="InterPro"/>
</dbReference>
<dbReference type="Pfam" id="PF03989">
    <property type="entry name" value="DNA_gyraseA_C"/>
    <property type="match status" value="2"/>
</dbReference>
<comment type="subunit">
    <text evidence="7">Heterotetramer composed of ParC and ParE.</text>
</comment>
<dbReference type="InterPro" id="IPR013758">
    <property type="entry name" value="Topo_IIA_A/C_ab"/>
</dbReference>
<dbReference type="Gene3D" id="3.30.1360.40">
    <property type="match status" value="1"/>
</dbReference>
<dbReference type="NCBIfam" id="NF004044">
    <property type="entry name" value="PRK05561.1"/>
    <property type="match status" value="1"/>
</dbReference>
<dbReference type="EMBL" id="CP041636">
    <property type="protein sequence ID" value="QDO98598.1"/>
    <property type="molecule type" value="Genomic_DNA"/>
</dbReference>
<comment type="similarity">
    <text evidence="7">Belongs to the type II topoisomerase GyrA/ParC subunit family. ParC type 1 subfamily.</text>
</comment>
<dbReference type="GO" id="GO:0005737">
    <property type="term" value="C:cytoplasm"/>
    <property type="evidence" value="ECO:0007669"/>
    <property type="project" value="TreeGrafter"/>
</dbReference>
<dbReference type="GO" id="GO:0019897">
    <property type="term" value="C:extrinsic component of plasma membrane"/>
    <property type="evidence" value="ECO:0007669"/>
    <property type="project" value="UniProtKB-UniRule"/>
</dbReference>
<feature type="site" description="Interaction with DNA" evidence="7">
    <location>
        <position position="48"/>
    </location>
</feature>
<feature type="site" description="Interaction with DNA" evidence="7">
    <location>
        <position position="84"/>
    </location>
</feature>
<dbReference type="InterPro" id="IPR013757">
    <property type="entry name" value="Topo_IIA_A_a_sf"/>
</dbReference>
<comment type="subcellular location">
    <subcellularLocation>
        <location evidence="7">Cell membrane</location>
        <topology evidence="7">Peripheral membrane protein</topology>
    </subcellularLocation>
</comment>
<dbReference type="OrthoDB" id="9806486at2"/>
<organism evidence="11 12">
    <name type="scientific">Ferrovibrio terrae</name>
    <dbReference type="NCBI Taxonomy" id="2594003"/>
    <lineage>
        <taxon>Bacteria</taxon>
        <taxon>Pseudomonadati</taxon>
        <taxon>Pseudomonadota</taxon>
        <taxon>Alphaproteobacteria</taxon>
        <taxon>Rhodospirillales</taxon>
        <taxon>Rhodospirillaceae</taxon>
        <taxon>Ferrovibrio</taxon>
    </lineage>
</organism>
<dbReference type="EC" id="5.6.2.2" evidence="7"/>
<dbReference type="HAMAP" id="MF_00936">
    <property type="entry name" value="ParC_type1"/>
    <property type="match status" value="1"/>
</dbReference>
<evidence type="ECO:0000256" key="7">
    <source>
        <dbReference type="HAMAP-Rule" id="MF_00936"/>
    </source>
</evidence>
<reference evidence="11 12" key="1">
    <citation type="submission" date="2019-07" db="EMBL/GenBank/DDBJ databases">
        <title>Genome sequencing for Ferrovibrio sp. K5.</title>
        <authorList>
            <person name="Park S.-J."/>
        </authorList>
    </citation>
    <scope>NUCLEOTIDE SEQUENCE [LARGE SCALE GENOMIC DNA]</scope>
    <source>
        <strain evidence="11 12">K5</strain>
    </source>
</reference>
<protein>
    <recommendedName>
        <fullName evidence="7">DNA topoisomerase 4 subunit A</fullName>
        <ecNumber evidence="7">5.6.2.2</ecNumber>
    </recommendedName>
    <alternativeName>
        <fullName evidence="7">Topoisomerase IV subunit A</fullName>
    </alternativeName>
</protein>
<evidence type="ECO:0000313" key="12">
    <source>
        <dbReference type="Proteomes" id="UP000317496"/>
    </source>
</evidence>
<dbReference type="Pfam" id="PF00521">
    <property type="entry name" value="DNA_topoisoIV"/>
    <property type="match status" value="1"/>
</dbReference>
<dbReference type="SUPFAM" id="SSF56719">
    <property type="entry name" value="Type II DNA topoisomerase"/>
    <property type="match status" value="1"/>
</dbReference>
<dbReference type="FunFam" id="1.10.268.10:FF:000001">
    <property type="entry name" value="DNA gyrase subunit A"/>
    <property type="match status" value="1"/>
</dbReference>
<evidence type="ECO:0000259" key="10">
    <source>
        <dbReference type="PROSITE" id="PS52040"/>
    </source>
</evidence>
<evidence type="ECO:0000256" key="1">
    <source>
        <dbReference type="ARBA" id="ARBA00000185"/>
    </source>
</evidence>
<dbReference type="InterPro" id="IPR050220">
    <property type="entry name" value="Type_II_DNA_Topoisomerases"/>
</dbReference>
<keyword evidence="9" id="KW-0175">Coiled coil</keyword>
<keyword evidence="2 7" id="KW-1003">Cell membrane</keyword>
<dbReference type="InterPro" id="IPR002205">
    <property type="entry name" value="Topo_IIA_dom_A"/>
</dbReference>
<dbReference type="Gene3D" id="1.10.268.10">
    <property type="entry name" value="Topoisomerase, domain 3"/>
    <property type="match status" value="1"/>
</dbReference>
<name>A0A516H494_9PROT</name>
<dbReference type="RefSeq" id="WP_144069579.1">
    <property type="nucleotide sequence ID" value="NZ_CP041636.1"/>
</dbReference>
<dbReference type="NCBIfam" id="TIGR01062">
    <property type="entry name" value="parC_Gneg"/>
    <property type="match status" value="1"/>
</dbReference>
<dbReference type="GO" id="GO:0005694">
    <property type="term" value="C:chromosome"/>
    <property type="evidence" value="ECO:0007669"/>
    <property type="project" value="InterPro"/>
</dbReference>